<organism evidence="2 3">
    <name type="scientific">Tilletia indica</name>
    <dbReference type="NCBI Taxonomy" id="43049"/>
    <lineage>
        <taxon>Eukaryota</taxon>
        <taxon>Fungi</taxon>
        <taxon>Dikarya</taxon>
        <taxon>Basidiomycota</taxon>
        <taxon>Ustilaginomycotina</taxon>
        <taxon>Exobasidiomycetes</taxon>
        <taxon>Tilletiales</taxon>
        <taxon>Tilletiaceae</taxon>
        <taxon>Tilletia</taxon>
    </lineage>
</organism>
<feature type="region of interest" description="Disordered" evidence="1">
    <location>
        <begin position="1"/>
        <end position="25"/>
    </location>
</feature>
<feature type="region of interest" description="Disordered" evidence="1">
    <location>
        <begin position="129"/>
        <end position="151"/>
    </location>
</feature>
<dbReference type="AlphaFoldDB" id="A0A177TNE8"/>
<name>A0A177TNE8_9BASI</name>
<feature type="compositionally biased region" description="Low complexity" evidence="1">
    <location>
        <begin position="224"/>
        <end position="237"/>
    </location>
</feature>
<sequence length="590" mass="63976">MSGIQEPQGLGPETPGPHASGVAEVTNQQLMAMLQSMQTAFRHSDSRFEDLTSRLAKLEQGISKTAVPAALNSTADVITPRPGAPFTTPVLNPGQQAGPFARPGDTPVTTRARGVSGFFVPMTPARTVQSKSGYAPATPHKATQGPDVTDRTVGTRTRVDAARASLSEASPEVKAAKQGLWVDCYEVARSKAPEGTDEEHAEAADRLCSERWLELRGQHVRSLLLKDGSGSSTSSPKESGKASEPTRRISQTASAKITKLTYSNFFEWTSEIFALLAPIPYAGEILEGIQHGLDYDPLQPTKVTENYDHTLDLEMGSLVGGSVGPDTRGIIFTQQAAGEYRGSFLFRALAHALQRKDELAQTINIQQVLATKQDPGESVRSFGDKLRTLFLKASAMGHPFTSALQVCFLLQGVSQHLKAACLSIKGFQTQGVQYSFDDALQFLISSELSATSSINEYQGLSLLSRPTAMHVTGTDSNGQPRRFHVLSNTTDPKAPNFFRGECRYCKRWGHREQDCSTKKMAIDNANLQDTDVKQYNAEKEKSVAAANIAMGTFGDVDSRSDAEGEIYEIVDAETGERMFGRLTTSSIDED</sequence>
<accession>A0A177TNE8</accession>
<reference evidence="2" key="1">
    <citation type="submission" date="2016-04" db="EMBL/GenBank/DDBJ databases">
        <authorList>
            <person name="Nguyen H.D."/>
            <person name="Samba Siva P."/>
            <person name="Cullis J."/>
            <person name="Levesque C.A."/>
            <person name="Hambleton S."/>
        </authorList>
    </citation>
    <scope>NUCLEOTIDE SEQUENCE</scope>
    <source>
        <strain evidence="2">DAOMC 236416</strain>
    </source>
</reference>
<keyword evidence="3" id="KW-1185">Reference proteome</keyword>
<evidence type="ECO:0000313" key="3">
    <source>
        <dbReference type="Proteomes" id="UP000077521"/>
    </source>
</evidence>
<protein>
    <submittedName>
        <fullName evidence="2">Uncharacterized protein</fullName>
    </submittedName>
</protein>
<feature type="compositionally biased region" description="Basic and acidic residues" evidence="1">
    <location>
        <begin position="238"/>
        <end position="247"/>
    </location>
</feature>
<comment type="caution">
    <text evidence="2">The sequence shown here is derived from an EMBL/GenBank/DDBJ whole genome shotgun (WGS) entry which is preliminary data.</text>
</comment>
<feature type="region of interest" description="Disordered" evidence="1">
    <location>
        <begin position="224"/>
        <end position="250"/>
    </location>
</feature>
<dbReference type="EMBL" id="LWDF02000018">
    <property type="protein sequence ID" value="KAE8260090.1"/>
    <property type="molecule type" value="Genomic_DNA"/>
</dbReference>
<evidence type="ECO:0000313" key="2">
    <source>
        <dbReference type="EMBL" id="KAE8260090.1"/>
    </source>
</evidence>
<dbReference type="Proteomes" id="UP000077521">
    <property type="component" value="Unassembled WGS sequence"/>
</dbReference>
<reference evidence="2" key="2">
    <citation type="journal article" date="2019" name="IMA Fungus">
        <title>Genome sequencing and comparison of five Tilletia species to identify candidate genes for the detection of regulated species infecting wheat.</title>
        <authorList>
            <person name="Nguyen H.D.T."/>
            <person name="Sultana T."/>
            <person name="Kesanakurti P."/>
            <person name="Hambleton S."/>
        </authorList>
    </citation>
    <scope>NUCLEOTIDE SEQUENCE</scope>
    <source>
        <strain evidence="2">DAOMC 236416</strain>
    </source>
</reference>
<gene>
    <name evidence="2" type="ORF">A4X13_0g558</name>
</gene>
<evidence type="ECO:0000256" key="1">
    <source>
        <dbReference type="SAM" id="MobiDB-lite"/>
    </source>
</evidence>
<proteinExistence type="predicted"/>